<dbReference type="Proteomes" id="UP000253872">
    <property type="component" value="Unassembled WGS sequence"/>
</dbReference>
<name>A0A369YCU7_9PAST</name>
<gene>
    <name evidence="2" type="ORF">DPV93_04880</name>
</gene>
<evidence type="ECO:0000313" key="2">
    <source>
        <dbReference type="EMBL" id="RDE72619.1"/>
    </source>
</evidence>
<proteinExistence type="predicted"/>
<comment type="caution">
    <text evidence="2">The sequence shown here is derived from an EMBL/GenBank/DDBJ whole genome shotgun (WGS) entry which is preliminary data.</text>
</comment>
<sequence>MKKFILFSSCFLSFSISANQPTNDEIMKYLDTKSEDEVRQISINVLAKDICSNKPGISHIPQYNYCECAAKSMTDEFYGYEIRDFLMPESHRRYVTTEQYKYKAAQGLANVPSKCMHILTK</sequence>
<evidence type="ECO:0000313" key="3">
    <source>
        <dbReference type="Proteomes" id="UP000253872"/>
    </source>
</evidence>
<dbReference type="RefSeq" id="WP_111402629.1">
    <property type="nucleotide sequence ID" value="NZ_QEPN01000003.1"/>
</dbReference>
<accession>A0A369YCU7</accession>
<dbReference type="EMBL" id="QEPN01000003">
    <property type="protein sequence ID" value="RDE72619.1"/>
    <property type="molecule type" value="Genomic_DNA"/>
</dbReference>
<feature type="chain" id="PRO_5017025893" evidence="1">
    <location>
        <begin position="19"/>
        <end position="121"/>
    </location>
</feature>
<organism evidence="2 3">
    <name type="scientific">Haemophilus sputorum</name>
    <dbReference type="NCBI Taxonomy" id="1078480"/>
    <lineage>
        <taxon>Bacteria</taxon>
        <taxon>Pseudomonadati</taxon>
        <taxon>Pseudomonadota</taxon>
        <taxon>Gammaproteobacteria</taxon>
        <taxon>Pasteurellales</taxon>
        <taxon>Pasteurellaceae</taxon>
        <taxon>Haemophilus</taxon>
    </lineage>
</organism>
<keyword evidence="1" id="KW-0732">Signal</keyword>
<protein>
    <submittedName>
        <fullName evidence="2">Uncharacterized protein</fullName>
    </submittedName>
</protein>
<evidence type="ECO:0000256" key="1">
    <source>
        <dbReference type="SAM" id="SignalP"/>
    </source>
</evidence>
<feature type="signal peptide" evidence="1">
    <location>
        <begin position="1"/>
        <end position="18"/>
    </location>
</feature>
<reference evidence="2 3" key="1">
    <citation type="submission" date="2018-05" db="EMBL/GenBank/DDBJ databases">
        <title>Draft Genome Sequences for a Diverse set of 7 Haemophilus Species.</title>
        <authorList>
            <person name="Nichols M."/>
            <person name="Topaz N."/>
            <person name="Wang X."/>
            <person name="Wang X."/>
            <person name="Boxrud D."/>
        </authorList>
    </citation>
    <scope>NUCLEOTIDE SEQUENCE [LARGE SCALE GENOMIC DNA]</scope>
    <source>
        <strain evidence="2 3">C2002001239</strain>
    </source>
</reference>
<dbReference type="AlphaFoldDB" id="A0A369YCU7"/>